<dbReference type="Pfam" id="PF13472">
    <property type="entry name" value="Lipase_GDSL_2"/>
    <property type="match status" value="1"/>
</dbReference>
<dbReference type="Pfam" id="PF13517">
    <property type="entry name" value="FG-GAP_3"/>
    <property type="match status" value="3"/>
</dbReference>
<dbReference type="STRING" id="1160509.A0A3N4HM94"/>
<dbReference type="Gene3D" id="2.130.10.130">
    <property type="entry name" value="Integrin alpha, N-terminal"/>
    <property type="match status" value="2"/>
</dbReference>
<dbReference type="CDD" id="cd01833">
    <property type="entry name" value="XynB_like"/>
    <property type="match status" value="1"/>
</dbReference>
<feature type="compositionally biased region" description="Low complexity" evidence="2">
    <location>
        <begin position="1122"/>
        <end position="1147"/>
    </location>
</feature>
<sequence>SLRVQPLGDSITSGGLSTGNVGYRKPLASLLSSSAPEFDFIGSLTIGSVDSGLADRDNEGHSGHYLSDILGHARKSSKARPNVILLHAGTNDMDKPRDDKGSLEGAPARLKAIIDQSFHDCPDAVVLVAKLMLSKLPTTMARYTTYNNEVASIVAAQQAAGRKILHVDFTAGAGGLTTADLADDKHPNDSGYQKMAAIWYNAINTANDRGWIQAPVTPEATTGVGLGINGGSTAECSQRNFVQGNAIEGKITIWEKLGHFSGGGSLGANAENVRFADINGDGRDDYLILGANGTVRALINDGGVRSGNGGAHPWTDAGTINPKVSEIVGGAKVHFADVNGDGMADYLLVYNGGNVRCWLQQGRNSESGFFNSEYTPFGVIVDGAEDATGDNIRFADVTGDGFADLIVQYAGGASKVFLNNHKIVAGTDSRPGGYFATPPTLLAEGVNGVDGRLVRYADMDGDGKADYLILYDGGSMRGFRNTGNIPGGGQETNFEDFGVNIAEVPAGVEGSSVRLADLTGDGRVDYLSISADGSLDVWRNTGQKLGGPGITFAQVSGDARDEMLWISETGAVTAWANAGNDWNYLGEISKVDGVTGEKIQFADLNGDGFDDFVTVYSGGSIKVHLNNGNIPTTAGATAWSDMGTVPLPPVMAQEGITGNKIRFADLNGDGKDDLLIVYDGGAVRAFLNDGNVPNIGWTDLGTVAPGVNGVPGSKIRFADIDGDGRDDFIILYDGGAVKALRNDGNFPRVNSGRVWEDMGTIATGINGVSGSKVLFGDVDGDGRTDYLVKWEGGSVSVYTNTGNLVDADNCNSGGGSGSDGGDGGGGNGDGDGNNEEPGGGGSDSTTTDSPGSTPTPITNIWIDRKLWDKQNPEVFCEFPCGLILPPFTKTSVTIQYPPITLSSSSWSTTITRTPMTISRFWIDPVTVLVDGTDPPASRTVRTITATPRSTTTWSAVTYTDKDGRPQTTRPSEPPWPPGPPPFNLPKIPPITIHNEAPARPTTSPYSTPCSGCEPGTDPFDQSDNVEEDPDEEDEEDEDEEDEESDPVCWITIIPEDDPSGTPITTTATFVSGVPISTPTGGGNSGGPTSTASDPGGPGQGGTSTRTTTTPGGGSGEPGQGGSTTQTTSSGGSAGGTTTRPPITTDTPSPKPTPDFDSNDVSCRNSGFATDRSKFLTAANQFCIYYIAIPSIVRGTRSELTVPFDWDDREGSAAEIILSIESKSECAPWTPLLSDCSQQFMKVVDDCDTDTTSEKQGGSMENNCLTFRIHPNRRTDVEPPAPPPNHPPSRGDEEPHFTIYGTITSTFSEFMTQWFFTNFGLATWGMDYEVCRFGGEEYWEIDTTDGSEPKDEITGITGVFGDTCTYKKKDGVEYSDAEIGDEVGRLECDGWDDATCRRAGLGDWGDGTSVCGPWGSGGVVNLLADCTWG</sequence>
<keyword evidence="5" id="KW-1185">Reference proteome</keyword>
<evidence type="ECO:0000313" key="4">
    <source>
        <dbReference type="EMBL" id="RPA74879.1"/>
    </source>
</evidence>
<gene>
    <name evidence="4" type="ORF">BJ508DRAFT_339604</name>
</gene>
<dbReference type="Gene3D" id="3.40.50.1110">
    <property type="entry name" value="SGNH hydrolase"/>
    <property type="match status" value="1"/>
</dbReference>
<dbReference type="EMBL" id="ML119778">
    <property type="protein sequence ID" value="RPA74879.1"/>
    <property type="molecule type" value="Genomic_DNA"/>
</dbReference>
<dbReference type="SUPFAM" id="SSF69318">
    <property type="entry name" value="Integrin alpha N-terminal domain"/>
    <property type="match status" value="2"/>
</dbReference>
<feature type="compositionally biased region" description="Low complexity" evidence="2">
    <location>
        <begin position="843"/>
        <end position="856"/>
    </location>
</feature>
<feature type="compositionally biased region" description="Gly residues" evidence="2">
    <location>
        <begin position="812"/>
        <end position="842"/>
    </location>
</feature>
<dbReference type="InterPro" id="IPR013830">
    <property type="entry name" value="SGNH_hydro"/>
</dbReference>
<feature type="non-terminal residue" evidence="4">
    <location>
        <position position="1"/>
    </location>
</feature>
<reference evidence="4 5" key="1">
    <citation type="journal article" date="2018" name="Nat. Ecol. Evol.">
        <title>Pezizomycetes genomes reveal the molecular basis of ectomycorrhizal truffle lifestyle.</title>
        <authorList>
            <person name="Murat C."/>
            <person name="Payen T."/>
            <person name="Noel B."/>
            <person name="Kuo A."/>
            <person name="Morin E."/>
            <person name="Chen J."/>
            <person name="Kohler A."/>
            <person name="Krizsan K."/>
            <person name="Balestrini R."/>
            <person name="Da Silva C."/>
            <person name="Montanini B."/>
            <person name="Hainaut M."/>
            <person name="Levati E."/>
            <person name="Barry K.W."/>
            <person name="Belfiori B."/>
            <person name="Cichocki N."/>
            <person name="Clum A."/>
            <person name="Dockter R.B."/>
            <person name="Fauchery L."/>
            <person name="Guy J."/>
            <person name="Iotti M."/>
            <person name="Le Tacon F."/>
            <person name="Lindquist E.A."/>
            <person name="Lipzen A."/>
            <person name="Malagnac F."/>
            <person name="Mello A."/>
            <person name="Molinier V."/>
            <person name="Miyauchi S."/>
            <person name="Poulain J."/>
            <person name="Riccioni C."/>
            <person name="Rubini A."/>
            <person name="Sitrit Y."/>
            <person name="Splivallo R."/>
            <person name="Traeger S."/>
            <person name="Wang M."/>
            <person name="Zifcakova L."/>
            <person name="Wipf D."/>
            <person name="Zambonelli A."/>
            <person name="Paolocci F."/>
            <person name="Nowrousian M."/>
            <person name="Ottonello S."/>
            <person name="Baldrian P."/>
            <person name="Spatafora J.W."/>
            <person name="Henrissat B."/>
            <person name="Nagy L.G."/>
            <person name="Aury J.M."/>
            <person name="Wincker P."/>
            <person name="Grigoriev I.V."/>
            <person name="Bonfante P."/>
            <person name="Martin F.M."/>
        </authorList>
    </citation>
    <scope>NUCLEOTIDE SEQUENCE [LARGE SCALE GENOMIC DNA]</scope>
    <source>
        <strain evidence="4 5">RN42</strain>
    </source>
</reference>
<feature type="region of interest" description="Disordered" evidence="2">
    <location>
        <begin position="1272"/>
        <end position="1295"/>
    </location>
</feature>
<dbReference type="Proteomes" id="UP000275078">
    <property type="component" value="Unassembled WGS sequence"/>
</dbReference>
<dbReference type="InterPro" id="IPR028994">
    <property type="entry name" value="Integrin_alpha_N"/>
</dbReference>
<dbReference type="InterPro" id="IPR051532">
    <property type="entry name" value="Ester_Hydrolysis_Enzymes"/>
</dbReference>
<feature type="compositionally biased region" description="Polar residues" evidence="2">
    <location>
        <begin position="1000"/>
        <end position="1009"/>
    </location>
</feature>
<keyword evidence="1" id="KW-0732">Signal</keyword>
<evidence type="ECO:0000256" key="2">
    <source>
        <dbReference type="SAM" id="MobiDB-lite"/>
    </source>
</evidence>
<feature type="compositionally biased region" description="Gly residues" evidence="2">
    <location>
        <begin position="1110"/>
        <end position="1121"/>
    </location>
</feature>
<dbReference type="GO" id="GO:0004622">
    <property type="term" value="F:phosphatidylcholine lysophospholipase activity"/>
    <property type="evidence" value="ECO:0007669"/>
    <property type="project" value="TreeGrafter"/>
</dbReference>
<evidence type="ECO:0000256" key="1">
    <source>
        <dbReference type="ARBA" id="ARBA00022729"/>
    </source>
</evidence>
<dbReference type="InterPro" id="IPR013517">
    <property type="entry name" value="FG-GAP"/>
</dbReference>
<dbReference type="PANTHER" id="PTHR30383:SF5">
    <property type="entry name" value="SGNH HYDROLASE-TYPE ESTERASE DOMAIN-CONTAINING PROTEIN"/>
    <property type="match status" value="1"/>
</dbReference>
<feature type="compositionally biased region" description="Pro residues" evidence="2">
    <location>
        <begin position="971"/>
        <end position="988"/>
    </location>
</feature>
<feature type="region of interest" description="Disordered" evidence="2">
    <location>
        <begin position="1071"/>
        <end position="1158"/>
    </location>
</feature>
<dbReference type="InterPro" id="IPR036514">
    <property type="entry name" value="SGNH_hydro_sf"/>
</dbReference>
<dbReference type="SUPFAM" id="SSF52266">
    <property type="entry name" value="SGNH hydrolase"/>
    <property type="match status" value="1"/>
</dbReference>
<evidence type="ECO:0000259" key="3">
    <source>
        <dbReference type="Pfam" id="PF13472"/>
    </source>
</evidence>
<name>A0A3N4HM94_ASCIM</name>
<protein>
    <recommendedName>
        <fullName evidence="3">SGNH hydrolase-type esterase domain-containing protein</fullName>
    </recommendedName>
</protein>
<feature type="domain" description="SGNH hydrolase-type esterase" evidence="3">
    <location>
        <begin position="7"/>
        <end position="193"/>
    </location>
</feature>
<feature type="region of interest" description="Disordered" evidence="2">
    <location>
        <begin position="809"/>
        <end position="858"/>
    </location>
</feature>
<organism evidence="4 5">
    <name type="scientific">Ascobolus immersus RN42</name>
    <dbReference type="NCBI Taxonomy" id="1160509"/>
    <lineage>
        <taxon>Eukaryota</taxon>
        <taxon>Fungi</taxon>
        <taxon>Dikarya</taxon>
        <taxon>Ascomycota</taxon>
        <taxon>Pezizomycotina</taxon>
        <taxon>Pezizomycetes</taxon>
        <taxon>Pezizales</taxon>
        <taxon>Ascobolaceae</taxon>
        <taxon>Ascobolus</taxon>
    </lineage>
</organism>
<dbReference type="OrthoDB" id="3915838at2759"/>
<feature type="compositionally biased region" description="Acidic residues" evidence="2">
    <location>
        <begin position="1023"/>
        <end position="1045"/>
    </location>
</feature>
<dbReference type="PANTHER" id="PTHR30383">
    <property type="entry name" value="THIOESTERASE 1/PROTEASE 1/LYSOPHOSPHOLIPASE L1"/>
    <property type="match status" value="1"/>
</dbReference>
<feature type="region of interest" description="Disordered" evidence="2">
    <location>
        <begin position="958"/>
        <end position="1047"/>
    </location>
</feature>
<proteinExistence type="predicted"/>
<evidence type="ECO:0000313" key="5">
    <source>
        <dbReference type="Proteomes" id="UP000275078"/>
    </source>
</evidence>
<accession>A0A3N4HM94</accession>